<feature type="non-terminal residue" evidence="2">
    <location>
        <position position="80"/>
    </location>
</feature>
<dbReference type="EMBL" id="LAZR01051297">
    <property type="protein sequence ID" value="KKK85464.1"/>
    <property type="molecule type" value="Genomic_DNA"/>
</dbReference>
<feature type="region of interest" description="Disordered" evidence="1">
    <location>
        <begin position="55"/>
        <end position="80"/>
    </location>
</feature>
<sequence>MTMPPPIPTTFEQLLGDWQKKLLSSQATQEFLVPQITTIENELTAAEETLQRAQSPRAAATAQSLGEPAISFLGPTRKER</sequence>
<proteinExistence type="predicted"/>
<gene>
    <name evidence="2" type="ORF">LCGC14_2773050</name>
</gene>
<organism evidence="2">
    <name type="scientific">marine sediment metagenome</name>
    <dbReference type="NCBI Taxonomy" id="412755"/>
    <lineage>
        <taxon>unclassified sequences</taxon>
        <taxon>metagenomes</taxon>
        <taxon>ecological metagenomes</taxon>
    </lineage>
</organism>
<evidence type="ECO:0000313" key="2">
    <source>
        <dbReference type="EMBL" id="KKK85464.1"/>
    </source>
</evidence>
<evidence type="ECO:0000256" key="1">
    <source>
        <dbReference type="SAM" id="MobiDB-lite"/>
    </source>
</evidence>
<accession>A0A0F9B499</accession>
<reference evidence="2" key="1">
    <citation type="journal article" date="2015" name="Nature">
        <title>Complex archaea that bridge the gap between prokaryotes and eukaryotes.</title>
        <authorList>
            <person name="Spang A."/>
            <person name="Saw J.H."/>
            <person name="Jorgensen S.L."/>
            <person name="Zaremba-Niedzwiedzka K."/>
            <person name="Martijn J."/>
            <person name="Lind A.E."/>
            <person name="van Eijk R."/>
            <person name="Schleper C."/>
            <person name="Guy L."/>
            <person name="Ettema T.J."/>
        </authorList>
    </citation>
    <scope>NUCLEOTIDE SEQUENCE</scope>
</reference>
<dbReference type="AlphaFoldDB" id="A0A0F9B499"/>
<name>A0A0F9B499_9ZZZZ</name>
<protein>
    <submittedName>
        <fullName evidence="2">Uncharacterized protein</fullName>
    </submittedName>
</protein>
<comment type="caution">
    <text evidence="2">The sequence shown here is derived from an EMBL/GenBank/DDBJ whole genome shotgun (WGS) entry which is preliminary data.</text>
</comment>